<keyword evidence="6 7" id="KW-0472">Membrane</keyword>
<sequence length="284" mass="30283">MIRGFLLLMLATLLWSGNYIAGRLLAPAMPALVLNGVRWTLSALELYIILMFTGKRLPLREKWREFLLLGFVGMFIFSALTYLGLHSTPAAQAGMISGLIPVAILFFGVFILKDKGSRMAWFGSLVSVIGVLVLLGGHAGSGFTVSLGDVEILAAAGSWGLYTVLGKRFGRDMDPLTLTAGAAVFGAIPSDIAGLFSFSPHAFHMTSTAWMALVYVSTAASVIAYFAWTVGVERVGASRAAAWMNLLPVWTAVSGIVMLGERMTTVQMIGGALVLLGAVFAGRR</sequence>
<dbReference type="SUPFAM" id="SSF103481">
    <property type="entry name" value="Multidrug resistance efflux transporter EmrE"/>
    <property type="match status" value="2"/>
</dbReference>
<feature type="domain" description="EamA" evidence="8">
    <location>
        <begin position="3"/>
        <end position="135"/>
    </location>
</feature>
<feature type="transmembrane region" description="Helical" evidence="7">
    <location>
        <begin position="66"/>
        <end position="85"/>
    </location>
</feature>
<feature type="transmembrane region" description="Helical" evidence="7">
    <location>
        <begin position="208"/>
        <end position="228"/>
    </location>
</feature>
<evidence type="ECO:0000313" key="10">
    <source>
        <dbReference type="Proteomes" id="UP000663505"/>
    </source>
</evidence>
<feature type="transmembrane region" description="Helical" evidence="7">
    <location>
        <begin position="240"/>
        <end position="259"/>
    </location>
</feature>
<feature type="transmembrane region" description="Helical" evidence="7">
    <location>
        <begin position="265"/>
        <end position="282"/>
    </location>
</feature>
<proteinExistence type="inferred from homology"/>
<feature type="transmembrane region" description="Helical" evidence="7">
    <location>
        <begin position="32"/>
        <end position="54"/>
    </location>
</feature>
<dbReference type="Pfam" id="PF00892">
    <property type="entry name" value="EamA"/>
    <property type="match status" value="2"/>
</dbReference>
<dbReference type="AlphaFoldDB" id="A0A9X7VVW3"/>
<dbReference type="Proteomes" id="UP000663505">
    <property type="component" value="Chromosome"/>
</dbReference>
<evidence type="ECO:0000256" key="5">
    <source>
        <dbReference type="ARBA" id="ARBA00022989"/>
    </source>
</evidence>
<feature type="domain" description="EamA" evidence="8">
    <location>
        <begin position="148"/>
        <end position="281"/>
    </location>
</feature>
<evidence type="ECO:0000256" key="4">
    <source>
        <dbReference type="ARBA" id="ARBA00022692"/>
    </source>
</evidence>
<comment type="subcellular location">
    <subcellularLocation>
        <location evidence="1">Cell membrane</location>
        <topology evidence="1">Multi-pass membrane protein</topology>
    </subcellularLocation>
</comment>
<evidence type="ECO:0000256" key="7">
    <source>
        <dbReference type="SAM" id="Phobius"/>
    </source>
</evidence>
<keyword evidence="3" id="KW-1003">Cell membrane</keyword>
<name>A0A9X7VVW3_9BACL</name>
<dbReference type="InterPro" id="IPR000620">
    <property type="entry name" value="EamA_dom"/>
</dbReference>
<dbReference type="RefSeq" id="WP_206655193.1">
    <property type="nucleotide sequence ID" value="NZ_CP071182.1"/>
</dbReference>
<dbReference type="GO" id="GO:0005886">
    <property type="term" value="C:plasma membrane"/>
    <property type="evidence" value="ECO:0007669"/>
    <property type="project" value="UniProtKB-SubCell"/>
</dbReference>
<evidence type="ECO:0000256" key="6">
    <source>
        <dbReference type="ARBA" id="ARBA00023136"/>
    </source>
</evidence>
<evidence type="ECO:0000256" key="2">
    <source>
        <dbReference type="ARBA" id="ARBA00007362"/>
    </source>
</evidence>
<dbReference type="KEGG" id="afx:JZ786_14875"/>
<keyword evidence="10" id="KW-1185">Reference proteome</keyword>
<gene>
    <name evidence="9" type="ORF">JZ786_14875</name>
</gene>
<evidence type="ECO:0000256" key="1">
    <source>
        <dbReference type="ARBA" id="ARBA00004651"/>
    </source>
</evidence>
<keyword evidence="5 7" id="KW-1133">Transmembrane helix</keyword>
<evidence type="ECO:0000313" key="9">
    <source>
        <dbReference type="EMBL" id="QSO45820.1"/>
    </source>
</evidence>
<dbReference type="InterPro" id="IPR037185">
    <property type="entry name" value="EmrE-like"/>
</dbReference>
<evidence type="ECO:0000256" key="3">
    <source>
        <dbReference type="ARBA" id="ARBA00022475"/>
    </source>
</evidence>
<dbReference type="EMBL" id="CP071182">
    <property type="protein sequence ID" value="QSO45820.1"/>
    <property type="molecule type" value="Genomic_DNA"/>
</dbReference>
<dbReference type="Gene3D" id="1.10.3730.20">
    <property type="match status" value="1"/>
</dbReference>
<accession>A0A9X7VVW3</accession>
<keyword evidence="4 7" id="KW-0812">Transmembrane</keyword>
<protein>
    <submittedName>
        <fullName evidence="9">DMT family transporter</fullName>
    </submittedName>
</protein>
<organism evidence="9 10">
    <name type="scientific">Alicyclobacillus mengziensis</name>
    <dbReference type="NCBI Taxonomy" id="2931921"/>
    <lineage>
        <taxon>Bacteria</taxon>
        <taxon>Bacillati</taxon>
        <taxon>Bacillota</taxon>
        <taxon>Bacilli</taxon>
        <taxon>Bacillales</taxon>
        <taxon>Alicyclobacillaceae</taxon>
        <taxon>Alicyclobacillus</taxon>
    </lineage>
</organism>
<reference evidence="9 10" key="1">
    <citation type="submission" date="2021-02" db="EMBL/GenBank/DDBJ databases">
        <title>Alicyclobacillus curvatus sp. nov. and Alicyclobacillus mengziensis sp. nov., two acidophilic bacteria isolated from acid mine drainage.</title>
        <authorList>
            <person name="Huang Y."/>
        </authorList>
    </citation>
    <scope>NUCLEOTIDE SEQUENCE [LARGE SCALE GENOMIC DNA]</scope>
    <source>
        <strain evidence="9 10">S30H14</strain>
    </source>
</reference>
<evidence type="ECO:0000259" key="8">
    <source>
        <dbReference type="Pfam" id="PF00892"/>
    </source>
</evidence>
<feature type="transmembrane region" description="Helical" evidence="7">
    <location>
        <begin position="119"/>
        <end position="137"/>
    </location>
</feature>
<feature type="transmembrane region" description="Helical" evidence="7">
    <location>
        <begin position="91"/>
        <end position="112"/>
    </location>
</feature>
<comment type="similarity">
    <text evidence="2">Belongs to the EamA transporter family.</text>
</comment>
<dbReference type="InterPro" id="IPR050638">
    <property type="entry name" value="AA-Vitamin_Transporters"/>
</dbReference>
<feature type="transmembrane region" description="Helical" evidence="7">
    <location>
        <begin position="143"/>
        <end position="164"/>
    </location>
</feature>
<dbReference type="PANTHER" id="PTHR32322">
    <property type="entry name" value="INNER MEMBRANE TRANSPORTER"/>
    <property type="match status" value="1"/>
</dbReference>
<dbReference type="PANTHER" id="PTHR32322:SF18">
    <property type="entry name" value="S-ADENOSYLMETHIONINE_S-ADENOSYLHOMOCYSTEINE TRANSPORTER"/>
    <property type="match status" value="1"/>
</dbReference>
<feature type="transmembrane region" description="Helical" evidence="7">
    <location>
        <begin position="176"/>
        <end position="196"/>
    </location>
</feature>